<dbReference type="OrthoDB" id="262441at2759"/>
<accession>A0A088RU86</accession>
<organism evidence="1 2">
    <name type="scientific">Leishmania panamensis</name>
    <dbReference type="NCBI Taxonomy" id="5679"/>
    <lineage>
        <taxon>Eukaryota</taxon>
        <taxon>Discoba</taxon>
        <taxon>Euglenozoa</taxon>
        <taxon>Kinetoplastea</taxon>
        <taxon>Metakinetoplastina</taxon>
        <taxon>Trypanosomatida</taxon>
        <taxon>Trypanosomatidae</taxon>
        <taxon>Leishmaniinae</taxon>
        <taxon>Leishmania</taxon>
        <taxon>Leishmania guyanensis species complex</taxon>
    </lineage>
</organism>
<proteinExistence type="predicted"/>
<dbReference type="Proteomes" id="UP000063063">
    <property type="component" value="Chromosome 28"/>
</dbReference>
<evidence type="ECO:0000313" key="2">
    <source>
        <dbReference type="Proteomes" id="UP000063063"/>
    </source>
</evidence>
<dbReference type="GeneID" id="22576471"/>
<dbReference type="RefSeq" id="XP_010700369.1">
    <property type="nucleotide sequence ID" value="XM_010702067.1"/>
</dbReference>
<evidence type="ECO:0000313" key="1">
    <source>
        <dbReference type="EMBL" id="AIN99662.1"/>
    </source>
</evidence>
<dbReference type="EMBL" id="CP009397">
    <property type="protein sequence ID" value="AIN99662.1"/>
    <property type="molecule type" value="Genomic_DNA"/>
</dbReference>
<sequence>MHVLCHSFLETYKTPEALARDTEWWSKKALCLHAAHTEGKPHTHIPGDAPSAAVAGWGEFMRHMTEVVESTHHITAARRQENVIKALSLSPMRRVDASGEVNVLQFSRDVPNGAWESLEILDSSPYEGGAAAAMHRDEECLRVLEASIRRPADHRDEEAGQLDSLRYLLKHRPELIVQHENFADLQQAVINRACLSEESGWTEAALSLFQALSSRAQLEFVHAVISAVSALGHTGESPGLLLVGFLHRLLVELPQGWLPLLDYEVTEVFVRVLGDVVVPFGRLLSEVDPCAMWLEQWSARPSFALSLDAVLHSHRSFVDHLAAQLPSPHAACVLLCLLPQLSKCTEAPDPSTPSSQKPWQGLFRTLVQLLCGGVWLDAGVYEIGAHALCRCAEALSPADKTSCFEVASKTVLDWAPAVASLAYDAQFAFALRLLATLLTGVNDKAMWCSPHAWGVVDGPLFAQSRALLLTRKGRPPSSYALFRALPLDVSDVVYECWTRLLQVRSSKLPSAFAAVLKDVCGGGSAFRWTEVVWVSTTLAGWAALQPYLQTMKEDIIHPSARWAELLHAIVEVGGGTFDTTSEMWAASATETCTSAKKVSRTPGCLRSLTPYGVALLLRWSTCAVARDGLARAARDASLAFLQDSPHAAVRRIRWPLLWPVEAYPQVGWSDLSFTEDSFGVARTIRAGTCYQSIHLLLGSTALPADDGVTGSDPGEELLEEVWEQLAELWLAPAQLTPDSAGNAVSSVVPANRPPFGEDSLLTLLSVMALCVLTRSSAEFRAWFDPAVAQQRIRQLRRLCEERRGVDPIYFMVRFITSGKGRKRLPAILLNGFEAELTVDTVCDVDGFAEGEALPTGNIATAVPEEEVRQLQAMILRLSSNHGPPLFEAKAPVVLSSPLSEALMTVARILLVNQTALRVTRQGVAQCLARRSAEEWASYADTEARVLAVCAQLEQQHSASIGLLSSAQVDMVFLVTLCLRCWVGLPTTHSTPARRKLYWTALQYFSEHGTAAYDALLARSIALHVERALRESAAFVKDAVLFPVSSSVPLPSALFVHLLVRPFALAMS</sequence>
<dbReference type="VEuPathDB" id="TriTrypDB:LPAL13_280008000"/>
<gene>
    <name evidence="1" type="ORF">LPMP_280260</name>
</gene>
<protein>
    <submittedName>
        <fullName evidence="1">Uncharacterized protein</fullName>
    </submittedName>
</protein>
<keyword evidence="2" id="KW-1185">Reference proteome</keyword>
<name>A0A088RU86_LEIPA</name>
<dbReference type="eggNOG" id="ENOG502S97B">
    <property type="taxonomic scope" value="Eukaryota"/>
</dbReference>
<dbReference type="VEuPathDB" id="TriTrypDB:LPMP_280260"/>
<reference evidence="1 2" key="1">
    <citation type="journal article" date="2015" name="Sci. Rep.">
        <title>The genome of Leishmania panamensis: insights into genomics of the L. (Viannia) subgenus.</title>
        <authorList>
            <person name="Llanes A."/>
            <person name="Restrepo C.M."/>
            <person name="Vecchio G.D."/>
            <person name="Anguizola F.J."/>
            <person name="Lleonart R."/>
        </authorList>
    </citation>
    <scope>NUCLEOTIDE SEQUENCE [LARGE SCALE GENOMIC DNA]</scope>
    <source>
        <strain evidence="1 2">MHOM/PA/94/PSC-1</strain>
    </source>
</reference>
<dbReference type="AlphaFoldDB" id="A0A088RU86"/>
<dbReference type="KEGG" id="lpan:LPMP_280260"/>